<dbReference type="EMBL" id="CP090034">
    <property type="protein sequence ID" value="UPK95210.1"/>
    <property type="molecule type" value="Genomic_DNA"/>
</dbReference>
<evidence type="ECO:0000313" key="1">
    <source>
        <dbReference type="EMBL" id="UPK95210.1"/>
    </source>
</evidence>
<sequence>MDVVDASGPSHSQPVPSLPPLPPLPPLESPSGTETSGIYDSHDELYSESEFSQDYEDTASETDAPFSRPGPRFPRPPNATPWRYPPTSWELELEGLAHTLPLKVDKEDQIDGTSKSKEWLEPERDVDASCSTERLIVNALEYSIDQDRVTLVCPEGPQTGVVDPGSIQLRWLHIRRASLDLGILRKCVVDCPFLSNDMKSVAIQVMKEVENRFSSRFGSSTCIRPGSIRCIGSYPSSDGAQPKKTKPVIFVSSQYLKLQPVEAHSKHNHGQFPQPLLRCLYGYDVDADRENDQAVRKMSLSTKEVLHVGQLWCLLVGSAPYMSSQMPYTMPPMHYTPMVYNPAITNDENDPASKRTDNRKRAHIHWIPFLNWLPGGGENGPTPETGDKHLFKALDHVEKTLSSSNGSLYLESFQCTFYDLLRRHELQPTTAKSSEQSHAKGEETSKPSSPISHSNGPKIEVTSEPQVGSSSIFSDTKSAEKAAGLSNYLSPTVETASMTSQNSDDLSDSSTRLRSRMKRAFSSKSDPEKEESQHTPDHQATERCQELQQQIVEASQKILASFLRDGGRSLDHPVLMRFWGSIDAILRQISWAHTDSPRKTYMIRDFDALSSLSEKATALGPKQETWADCAKCRSEMVYVSAAEALQHLRSHHSRRVTCDSEGTRPFDDPSFVWIRPNTYGGQDAVSVDRVEDVVDKFIHELLDLNSIVEELHLLAARAFKTDKMQKTPPHSQKLRALFGELTSLYIFRGNHLSLLNSLSLATARKDAMRSGLISEDITDVELRASRASNAAKRLAEGIKSDIIVLTNTTSTAEGLGVEAVGAEFLVLALIHNLQSRPLKLVKNMKDDKVNRRDGEMEVVETYQNYVAKLHIQANRRPQKRLFLDIGTVQEEIDALLVMGNCQWVVVNNFMRLIWPWSFHLPDPTRMDLHLIEDRYARSHMNKRAIVDSDLLTLREKTTALKEDVKQTVEVLEENHGKAIRVFTIVTLFFLPLSFVSSFMGMNTMDIRDMEHSQTIYWTAAVPVTVGTMALALIYAYRGQEISDWIASRIK</sequence>
<reference evidence="1" key="1">
    <citation type="submission" date="2021-11" db="EMBL/GenBank/DDBJ databases">
        <title>Fusarium solani-melongenae Genome sequencing and assembly.</title>
        <authorList>
            <person name="Xie S."/>
            <person name="Huang L."/>
            <person name="Zhang X."/>
        </authorList>
    </citation>
    <scope>NUCLEOTIDE SEQUENCE</scope>
    <source>
        <strain evidence="1">CRI 24-3</strain>
    </source>
</reference>
<name>A0ACD3Z1Y6_FUSSC</name>
<gene>
    <name evidence="1" type="ORF">LCI18_006145</name>
</gene>
<keyword evidence="2" id="KW-1185">Reference proteome</keyword>
<organism evidence="1 2">
    <name type="scientific">Fusarium solani subsp. cucurbitae</name>
    <name type="common">Neocosmosporum cucurbitae</name>
    <dbReference type="NCBI Taxonomy" id="2747967"/>
    <lineage>
        <taxon>Eukaryota</taxon>
        <taxon>Fungi</taxon>
        <taxon>Dikarya</taxon>
        <taxon>Ascomycota</taxon>
        <taxon>Pezizomycotina</taxon>
        <taxon>Sordariomycetes</taxon>
        <taxon>Hypocreomycetidae</taxon>
        <taxon>Hypocreales</taxon>
        <taxon>Nectriaceae</taxon>
        <taxon>Fusarium</taxon>
        <taxon>Fusarium solani species complex</taxon>
    </lineage>
</organism>
<dbReference type="Proteomes" id="UP000830768">
    <property type="component" value="Chromosome 5"/>
</dbReference>
<proteinExistence type="predicted"/>
<protein>
    <submittedName>
        <fullName evidence="1">Uncharacterized protein</fullName>
    </submittedName>
</protein>
<evidence type="ECO:0000313" key="2">
    <source>
        <dbReference type="Proteomes" id="UP000830768"/>
    </source>
</evidence>
<accession>A0ACD3Z1Y6</accession>